<accession>A0A5D0CNH0</accession>
<dbReference type="EMBL" id="VSDO01000005">
    <property type="protein sequence ID" value="TYA10764.1"/>
    <property type="molecule type" value="Genomic_DNA"/>
</dbReference>
<gene>
    <name evidence="1" type="ORF">FRY98_23580</name>
</gene>
<name>A0A5D0CNH0_9BACL</name>
<evidence type="ECO:0000313" key="1">
    <source>
        <dbReference type="EMBL" id="TYA10764.1"/>
    </source>
</evidence>
<dbReference type="Proteomes" id="UP000325218">
    <property type="component" value="Unassembled WGS sequence"/>
</dbReference>
<keyword evidence="2" id="KW-1185">Reference proteome</keyword>
<dbReference type="OrthoDB" id="2065294at2"/>
<reference evidence="1 2" key="1">
    <citation type="submission" date="2019-08" db="EMBL/GenBank/DDBJ databases">
        <title>Genome sequencing of Paenibacillus faecis DSM 23593(T).</title>
        <authorList>
            <person name="Kook J.-K."/>
            <person name="Park S.-N."/>
            <person name="Lim Y.K."/>
        </authorList>
    </citation>
    <scope>NUCLEOTIDE SEQUENCE [LARGE SCALE GENOMIC DNA]</scope>
    <source>
        <strain evidence="1 2">DSM 23593</strain>
    </source>
</reference>
<dbReference type="RefSeq" id="WP_148456735.1">
    <property type="nucleotide sequence ID" value="NZ_VSDO01000005.1"/>
</dbReference>
<dbReference type="AlphaFoldDB" id="A0A5D0CNH0"/>
<evidence type="ECO:0000313" key="2">
    <source>
        <dbReference type="Proteomes" id="UP000325218"/>
    </source>
</evidence>
<comment type="caution">
    <text evidence="1">The sequence shown here is derived from an EMBL/GenBank/DDBJ whole genome shotgun (WGS) entry which is preliminary data.</text>
</comment>
<proteinExistence type="predicted"/>
<organism evidence="1 2">
    <name type="scientific">Paenibacillus faecis</name>
    <dbReference type="NCBI Taxonomy" id="862114"/>
    <lineage>
        <taxon>Bacteria</taxon>
        <taxon>Bacillati</taxon>
        <taxon>Bacillota</taxon>
        <taxon>Bacilli</taxon>
        <taxon>Bacillales</taxon>
        <taxon>Paenibacillaceae</taxon>
        <taxon>Paenibacillus</taxon>
    </lineage>
</organism>
<sequence>MWNDRDDTLEQVFDRIMDKKAGDVPLICPVCGRKQVHFYFHKWNEKSPKGGMWIWCSGCKSFSHGTVQVPEWWENCNEISLNKLNSLPDYLEDHKEKIDHYVNELRKKN</sequence>
<protein>
    <submittedName>
        <fullName evidence="1">Uncharacterized protein</fullName>
    </submittedName>
</protein>